<accession>A0ABS5Y2B9</accession>
<keyword evidence="3" id="KW-1185">Reference proteome</keyword>
<dbReference type="InterPro" id="IPR010328">
    <property type="entry name" value="DUF928"/>
</dbReference>
<comment type="caution">
    <text evidence="2">The sequence shown here is derived from an EMBL/GenBank/DDBJ whole genome shotgun (WGS) entry which is preliminary data.</text>
</comment>
<dbReference type="EMBL" id="JADOER010000004">
    <property type="protein sequence ID" value="MBT9311975.1"/>
    <property type="molecule type" value="Genomic_DNA"/>
</dbReference>
<proteinExistence type="predicted"/>
<protein>
    <submittedName>
        <fullName evidence="2">DUF928 domain-containing protein</fullName>
    </submittedName>
</protein>
<evidence type="ECO:0000313" key="2">
    <source>
        <dbReference type="EMBL" id="MBT9311975.1"/>
    </source>
</evidence>
<gene>
    <name evidence="2" type="ORF">IXB28_07135</name>
</gene>
<evidence type="ECO:0000256" key="1">
    <source>
        <dbReference type="SAM" id="MobiDB-lite"/>
    </source>
</evidence>
<name>A0ABS5Y2B9_9CYAN</name>
<sequence>MSVYLVPLLTVSLGLNAPSLADMPTDLRSAAFSSHSLWAGRPSNLGYPRDGTRRGGGSRGGVCDLSPGTSPLTALMPDTATWTDEVQPTLPDIVYSLTQQPAPDLWIYLPYRLEEASQLRFTLKDDAGNQLVRGQLDPAEPLPAATHIMEVALGDLGVNLSPDRDYHWYVTVTCGQGPPVVVDGWLKHQPERSDEDPSHGFFVDDLSSLAQSQQTNPDDGVAQSAWQELLNAVGLEDIAAAPIADCCRFIKLPQN</sequence>
<organism evidence="2 3">
    <name type="scientific">Leptothoe kymatousa TAU-MAC 1615</name>
    <dbReference type="NCBI Taxonomy" id="2364775"/>
    <lineage>
        <taxon>Bacteria</taxon>
        <taxon>Bacillati</taxon>
        <taxon>Cyanobacteriota</taxon>
        <taxon>Cyanophyceae</taxon>
        <taxon>Nodosilineales</taxon>
        <taxon>Cymatolegaceae</taxon>
        <taxon>Leptothoe</taxon>
        <taxon>Leptothoe kymatousa</taxon>
    </lineage>
</organism>
<dbReference type="Pfam" id="PF06051">
    <property type="entry name" value="DUF928"/>
    <property type="match status" value="1"/>
</dbReference>
<dbReference type="Proteomes" id="UP001196661">
    <property type="component" value="Unassembled WGS sequence"/>
</dbReference>
<feature type="region of interest" description="Disordered" evidence="1">
    <location>
        <begin position="43"/>
        <end position="69"/>
    </location>
</feature>
<dbReference type="RefSeq" id="WP_215617824.1">
    <property type="nucleotide sequence ID" value="NZ_JADOER010000004.1"/>
</dbReference>
<evidence type="ECO:0000313" key="3">
    <source>
        <dbReference type="Proteomes" id="UP001196661"/>
    </source>
</evidence>
<reference evidence="2 3" key="1">
    <citation type="journal article" date="2021" name="Mar. Drugs">
        <title>Genome Reduction and Secondary Metabolism of the Marine Sponge-Associated Cyanobacterium Leptothoe.</title>
        <authorList>
            <person name="Konstantinou D."/>
            <person name="Popin R.V."/>
            <person name="Fewer D.P."/>
            <person name="Sivonen K."/>
            <person name="Gkelis S."/>
        </authorList>
    </citation>
    <scope>NUCLEOTIDE SEQUENCE [LARGE SCALE GENOMIC DNA]</scope>
    <source>
        <strain evidence="2 3">TAU-MAC 1615</strain>
    </source>
</reference>